<evidence type="ECO:0000259" key="2">
    <source>
        <dbReference type="Pfam" id="PF07944"/>
    </source>
</evidence>
<accession>A0A1H7W3D9</accession>
<evidence type="ECO:0000313" key="5">
    <source>
        <dbReference type="Proteomes" id="UP000199421"/>
    </source>
</evidence>
<keyword evidence="5" id="KW-1185">Reference proteome</keyword>
<dbReference type="PANTHER" id="PTHR31151:SF0">
    <property type="entry name" value="PROLINE-TRNA LIGASE (DUF1680)"/>
    <property type="match status" value="1"/>
</dbReference>
<dbReference type="EMBL" id="FOAF01000008">
    <property type="protein sequence ID" value="SEM15508.1"/>
    <property type="molecule type" value="Genomic_DNA"/>
</dbReference>
<feature type="chain" id="PRO_5011570930" evidence="1">
    <location>
        <begin position="21"/>
        <end position="694"/>
    </location>
</feature>
<feature type="domain" description="Non-reducing end beta-L-arabinofuranosidase-like GH127 catalytic" evidence="2">
    <location>
        <begin position="93"/>
        <end position="444"/>
    </location>
</feature>
<feature type="domain" description="Non-reducing end beta-L-arabinofuranosidase-like GH127 middle" evidence="3">
    <location>
        <begin position="457"/>
        <end position="553"/>
    </location>
</feature>
<feature type="signal peptide" evidence="1">
    <location>
        <begin position="1"/>
        <end position="20"/>
    </location>
</feature>
<dbReference type="Pfam" id="PF20736">
    <property type="entry name" value="Glyco_hydro127M"/>
    <property type="match status" value="1"/>
</dbReference>
<proteinExistence type="predicted"/>
<evidence type="ECO:0000313" key="4">
    <source>
        <dbReference type="EMBL" id="SEM15508.1"/>
    </source>
</evidence>
<name>A0A1H7W3D9_OLID1</name>
<dbReference type="InterPro" id="IPR012878">
    <property type="entry name" value="Beta-AFase-like_GH127_cat"/>
</dbReference>
<evidence type="ECO:0000259" key="3">
    <source>
        <dbReference type="Pfam" id="PF20736"/>
    </source>
</evidence>
<dbReference type="InterPro" id="IPR008928">
    <property type="entry name" value="6-hairpin_glycosidase_sf"/>
</dbReference>
<evidence type="ECO:0000256" key="1">
    <source>
        <dbReference type="SAM" id="SignalP"/>
    </source>
</evidence>
<keyword evidence="1" id="KW-0732">Signal</keyword>
<dbReference type="Pfam" id="PF07944">
    <property type="entry name" value="Beta-AFase-like_GH127_cat"/>
    <property type="match status" value="1"/>
</dbReference>
<reference evidence="5" key="1">
    <citation type="submission" date="2016-10" db="EMBL/GenBank/DDBJ databases">
        <authorList>
            <person name="Varghese N."/>
            <person name="Submissions S."/>
        </authorList>
    </citation>
    <scope>NUCLEOTIDE SEQUENCE [LARGE SCALE GENOMIC DNA]</scope>
    <source>
        <strain evidence="5">DSM 18733</strain>
    </source>
</reference>
<sequence>MTMKTKQFFCFILLAFGLCAEGKAQLQNRKPLRANPYMELPLGAIQPKDWLKNQLTRMKTGLTGHLDERYPQVVGNRNGWLGGDGDAWERGPYWLDGLLPLAYILKDDELIRKVKPWIEWTIRNQRDDGYIGPRPLKEKSKPEPGIQKEPVEDWWPRMVMLKVLQQYYNATGDKRVIKTLTNYFRYQLQELPKHPLDQWSFWGNRRGADNLMVVYWLYNQTGESFLLELGNLLYQQTFPYATVFSNQYNDKQNGISHLYPYNTGNTYPFDQQAINRLHVGQLQSFHCVNLAQGIKSPIIYYQQNPDTNYIKAVKRAYNDIAIFHGQAQGMYGGDEPLHGNAPTQGIEFCSVVEMLFSLESMLSITGDTEFADLLEKIAYNAMPTQATDDFNHRQYFQSANQVLISRAERNFFEDGGHQGTDQCYGLLTGYPCCTANMHQGWPKFVQNLWYQTADKGIAALLYGPSEVDAKVADGQSIHITEDTHYPFDETIRFTIKTKKAVSFPFHLRIPYWAKDAKITINGDTISEITKPGSIVKINRSWKEGDQVSLVLPMHIETSRWAELSVAVERGPLVYALKIEEDWRKVSNAEYFGDFYEVYPKSEWNYGLLEKAINDPQNGFEVIKNQTNGQYPWNLAGAPILIKTKAKKIPEWTLYKNMAGPLPHQFSSAKGEETPIVLVPYGCSTLRITQFPVVN</sequence>
<organism evidence="4 5">
    <name type="scientific">Olivibacter domesticus</name>
    <name type="common">Pseudosphingobacterium domesticum</name>
    <dbReference type="NCBI Taxonomy" id="407022"/>
    <lineage>
        <taxon>Bacteria</taxon>
        <taxon>Pseudomonadati</taxon>
        <taxon>Bacteroidota</taxon>
        <taxon>Sphingobacteriia</taxon>
        <taxon>Sphingobacteriales</taxon>
        <taxon>Sphingobacteriaceae</taxon>
        <taxon>Olivibacter</taxon>
    </lineage>
</organism>
<dbReference type="GO" id="GO:0005975">
    <property type="term" value="P:carbohydrate metabolic process"/>
    <property type="evidence" value="ECO:0007669"/>
    <property type="project" value="InterPro"/>
</dbReference>
<dbReference type="InterPro" id="IPR049046">
    <property type="entry name" value="Beta-AFase-like_GH127_middle"/>
</dbReference>
<gene>
    <name evidence="4" type="ORF">SAMN05661044_04383</name>
</gene>
<dbReference type="PANTHER" id="PTHR31151">
    <property type="entry name" value="PROLINE-TRNA LIGASE (DUF1680)"/>
    <property type="match status" value="1"/>
</dbReference>
<dbReference type="STRING" id="407022.SAMN05661044_04383"/>
<dbReference type="Proteomes" id="UP000199421">
    <property type="component" value="Unassembled WGS sequence"/>
</dbReference>
<protein>
    <submittedName>
        <fullName evidence="4">Beta-L-arabinofuranosidase, GH127</fullName>
    </submittedName>
</protein>
<dbReference type="SUPFAM" id="SSF48208">
    <property type="entry name" value="Six-hairpin glycosidases"/>
    <property type="match status" value="1"/>
</dbReference>
<dbReference type="AlphaFoldDB" id="A0A1H7W3D9"/>